<feature type="domain" description="Carbohydrate kinase PfkB" evidence="3">
    <location>
        <begin position="34"/>
        <end position="329"/>
    </location>
</feature>
<dbReference type="SUPFAM" id="SSF53613">
    <property type="entry name" value="Ribokinase-like"/>
    <property type="match status" value="1"/>
</dbReference>
<dbReference type="NCBIfam" id="TIGR02198">
    <property type="entry name" value="rfaE_dom_I"/>
    <property type="match status" value="1"/>
</dbReference>
<dbReference type="Pfam" id="PF00294">
    <property type="entry name" value="PfkB"/>
    <property type="match status" value="1"/>
</dbReference>
<name>A0A2H0LMX3_9BACT</name>
<dbReference type="CDD" id="cd01172">
    <property type="entry name" value="RfaE_like"/>
    <property type="match status" value="1"/>
</dbReference>
<gene>
    <name evidence="4" type="primary">rfaE1</name>
    <name evidence="4" type="ORF">COV74_07640</name>
</gene>
<dbReference type="InterPro" id="IPR011913">
    <property type="entry name" value="RfaE_dom_I"/>
</dbReference>
<evidence type="ECO:0000313" key="4">
    <source>
        <dbReference type="EMBL" id="PIQ85686.1"/>
    </source>
</evidence>
<dbReference type="GO" id="GO:0033786">
    <property type="term" value="F:heptose-1-phosphate adenylyltransferase activity"/>
    <property type="evidence" value="ECO:0007669"/>
    <property type="project" value="TreeGrafter"/>
</dbReference>
<reference evidence="4 5" key="1">
    <citation type="submission" date="2017-09" db="EMBL/GenBank/DDBJ databases">
        <title>Depth-based differentiation of microbial function through sediment-hosted aquifers and enrichment of novel symbionts in the deep terrestrial subsurface.</title>
        <authorList>
            <person name="Probst A.J."/>
            <person name="Ladd B."/>
            <person name="Jarett J.K."/>
            <person name="Geller-Mcgrath D.E."/>
            <person name="Sieber C.M."/>
            <person name="Emerson J.B."/>
            <person name="Anantharaman K."/>
            <person name="Thomas B.C."/>
            <person name="Malmstrom R."/>
            <person name="Stieglmeier M."/>
            <person name="Klingl A."/>
            <person name="Woyke T."/>
            <person name="Ryan C.M."/>
            <person name="Banfield J.F."/>
        </authorList>
    </citation>
    <scope>NUCLEOTIDE SEQUENCE [LARGE SCALE GENOMIC DNA]</scope>
    <source>
        <strain evidence="4">CG11_big_fil_rev_8_21_14_0_20_45_26</strain>
    </source>
</reference>
<dbReference type="EMBL" id="PCVY01000063">
    <property type="protein sequence ID" value="PIQ85686.1"/>
    <property type="molecule type" value="Genomic_DNA"/>
</dbReference>
<evidence type="ECO:0000256" key="2">
    <source>
        <dbReference type="ARBA" id="ARBA00022777"/>
    </source>
</evidence>
<dbReference type="InterPro" id="IPR029056">
    <property type="entry name" value="Ribokinase-like"/>
</dbReference>
<dbReference type="GO" id="GO:0005829">
    <property type="term" value="C:cytosol"/>
    <property type="evidence" value="ECO:0007669"/>
    <property type="project" value="TreeGrafter"/>
</dbReference>
<dbReference type="Gene3D" id="3.40.1190.20">
    <property type="match status" value="1"/>
</dbReference>
<evidence type="ECO:0000259" key="3">
    <source>
        <dbReference type="Pfam" id="PF00294"/>
    </source>
</evidence>
<dbReference type="InterPro" id="IPR011611">
    <property type="entry name" value="PfkB_dom"/>
</dbReference>
<keyword evidence="1" id="KW-0808">Transferase</keyword>
<protein>
    <submittedName>
        <fullName evidence="4">D-glycero-beta-D-manno-heptose-7-phosphate kinase</fullName>
    </submittedName>
</protein>
<organism evidence="4 5">
    <name type="scientific">Candidatus Abzuiibacterium crystallinum</name>
    <dbReference type="NCBI Taxonomy" id="1974748"/>
    <lineage>
        <taxon>Bacteria</taxon>
        <taxon>Pseudomonadati</taxon>
        <taxon>Candidatus Omnitrophota</taxon>
        <taxon>Candidatus Abzuiibacterium</taxon>
    </lineage>
</organism>
<dbReference type="Proteomes" id="UP000230859">
    <property type="component" value="Unassembled WGS sequence"/>
</dbReference>
<sequence length="343" mass="37384">MGSSRKRPQLSSQAHQKARLLDIIRRFDSAHILVLGDFILDEFVWGQVERISPEAPVPVVNVQRQSFMPGGALNVAHNIRTLKGIVYPCGVVGRDLHGRMLVREIRKQKIETGGVIYDRDRPTTLKTRVIAHSQQVVRFDREKGSDLKPVDAGAILKFVRQSIEKAKVVIIEDYGKGVVTPALIQKVLTLCRKKRIPVVVDPKEKHFLYYRGVTAITPNKKEAFSAYASLFNKEGSSIESVGKGLLQKLNCQAVVMTLGEDGMAVFEKGGRMTKVPTAAREVYDVSGAGDTVIAVLGLALAAGATMKDAAWLANVAAGVVVGKLGTASLVQKELTGALKEHVR</sequence>
<dbReference type="PANTHER" id="PTHR46969:SF1">
    <property type="entry name" value="BIFUNCTIONAL PROTEIN HLDE"/>
    <property type="match status" value="1"/>
</dbReference>
<evidence type="ECO:0000256" key="1">
    <source>
        <dbReference type="ARBA" id="ARBA00022679"/>
    </source>
</evidence>
<accession>A0A2H0LMX3</accession>
<evidence type="ECO:0000313" key="5">
    <source>
        <dbReference type="Proteomes" id="UP000230859"/>
    </source>
</evidence>
<dbReference type="AlphaFoldDB" id="A0A2H0LMX3"/>
<dbReference type="GO" id="GO:0016773">
    <property type="term" value="F:phosphotransferase activity, alcohol group as acceptor"/>
    <property type="evidence" value="ECO:0007669"/>
    <property type="project" value="InterPro"/>
</dbReference>
<dbReference type="PANTHER" id="PTHR46969">
    <property type="entry name" value="BIFUNCTIONAL PROTEIN HLDE"/>
    <property type="match status" value="1"/>
</dbReference>
<proteinExistence type="predicted"/>
<dbReference type="FunFam" id="3.40.1190.20:FF:000002">
    <property type="entry name" value="Bifunctional protein HldE"/>
    <property type="match status" value="1"/>
</dbReference>
<keyword evidence="2 4" id="KW-0418">Kinase</keyword>
<comment type="caution">
    <text evidence="4">The sequence shown here is derived from an EMBL/GenBank/DDBJ whole genome shotgun (WGS) entry which is preliminary data.</text>
</comment>
<dbReference type="GO" id="GO:0033785">
    <property type="term" value="F:heptose 7-phosphate kinase activity"/>
    <property type="evidence" value="ECO:0007669"/>
    <property type="project" value="TreeGrafter"/>
</dbReference>